<dbReference type="PANTHER" id="PTHR34512:SF30">
    <property type="entry name" value="OUTER MEMBRANE PROTEIN ASSEMBLY FACTOR BAMB"/>
    <property type="match status" value="1"/>
</dbReference>
<dbReference type="InterPro" id="IPR002372">
    <property type="entry name" value="PQQ_rpt_dom"/>
</dbReference>
<dbReference type="Gene3D" id="2.130.10.10">
    <property type="entry name" value="YVTN repeat-like/Quinoprotein amine dehydrogenase"/>
    <property type="match status" value="1"/>
</dbReference>
<evidence type="ECO:0000313" key="4">
    <source>
        <dbReference type="Proteomes" id="UP000185936"/>
    </source>
</evidence>
<dbReference type="SUPFAM" id="SSF50998">
    <property type="entry name" value="Quinoprotein alcohol dehydrogenase-like"/>
    <property type="match status" value="2"/>
</dbReference>
<dbReference type="PROSITE" id="PS51257">
    <property type="entry name" value="PROKAR_LIPOPROTEIN"/>
    <property type="match status" value="1"/>
</dbReference>
<dbReference type="PANTHER" id="PTHR34512">
    <property type="entry name" value="CELL SURFACE PROTEIN"/>
    <property type="match status" value="1"/>
</dbReference>
<dbReference type="STRING" id="308853.SAMN05421752_1294"/>
<evidence type="ECO:0000313" key="3">
    <source>
        <dbReference type="EMBL" id="SIS20740.1"/>
    </source>
</evidence>
<dbReference type="RefSeq" id="WP_084776837.1">
    <property type="nucleotide sequence ID" value="NZ_FTNR01000029.1"/>
</dbReference>
<gene>
    <name evidence="3" type="ORF">SAMN05421752_1294</name>
</gene>
<reference evidence="4" key="1">
    <citation type="submission" date="2017-01" db="EMBL/GenBank/DDBJ databases">
        <authorList>
            <person name="Varghese N."/>
            <person name="Submissions S."/>
        </authorList>
    </citation>
    <scope>NUCLEOTIDE SEQUENCE [LARGE SCALE GENOMIC DNA]</scope>
    <source>
        <strain evidence="4">type strain: HArc-</strain>
    </source>
</reference>
<feature type="domain" description="Pyrrolo-quinoline quinone repeat" evidence="2">
    <location>
        <begin position="117"/>
        <end position="352"/>
    </location>
</feature>
<proteinExistence type="predicted"/>
<dbReference type="Proteomes" id="UP000185936">
    <property type="component" value="Unassembled WGS sequence"/>
</dbReference>
<name>A0A1N7H7S0_9EURY</name>
<dbReference type="InterPro" id="IPR018391">
    <property type="entry name" value="PQQ_b-propeller_rpt"/>
</dbReference>
<dbReference type="OrthoDB" id="8638at2157"/>
<evidence type="ECO:0000259" key="2">
    <source>
        <dbReference type="Pfam" id="PF13360"/>
    </source>
</evidence>
<evidence type="ECO:0000256" key="1">
    <source>
        <dbReference type="SAM" id="MobiDB-lite"/>
    </source>
</evidence>
<sequence>MNGNSYRRVFLGTSVTGLIGGLAGCSGRSESPQTDETPDSLKDAEEADESNSTNTAEEIKITGEYRTYGYSSIRDHHGSDESPLNSKRSLRSVWGHDVKANQQPIISEGTVYLPGSDGKLYALDATTGEELWTKSTDFYLGATPTVDRENIYLPTGSNKIRCFRRSDGQPIWDANYGSSVDVPVSVVDDVVVARADQLIGLSVDRGKEVWSLEDRGDRWDDPETYRFTPAVSDNTVYIPGREGINMIDAPTGDRKNLIHMPEEHSGTSGSIIKEGEIIQPMGIESYPGKVNSQIVNYGVGVYSPTEGRKWVKPDISEDGASVAVVDSVHIYTYVPNRGLLALSRKDGSVIWEVEEWGMPVMVGEGDSRQLIFASRETDYLTEISSYTPDGEKLWSEELEFGVSMRPVVVDQSVLVSGDGGTFIFTLQEGQLPS</sequence>
<dbReference type="InterPro" id="IPR015943">
    <property type="entry name" value="WD40/YVTN_repeat-like_dom_sf"/>
</dbReference>
<accession>A0A1N7H7S0</accession>
<dbReference type="InterPro" id="IPR011047">
    <property type="entry name" value="Quinoprotein_ADH-like_sf"/>
</dbReference>
<protein>
    <submittedName>
        <fullName evidence="3">Outer membrane protein assembly factor BamB, contains PQQ-like beta-propeller repeat</fullName>
    </submittedName>
</protein>
<organism evidence="3 4">
    <name type="scientific">Natronorubrum thiooxidans</name>
    <dbReference type="NCBI Taxonomy" id="308853"/>
    <lineage>
        <taxon>Archaea</taxon>
        <taxon>Methanobacteriati</taxon>
        <taxon>Methanobacteriota</taxon>
        <taxon>Stenosarchaea group</taxon>
        <taxon>Halobacteria</taxon>
        <taxon>Halobacteriales</taxon>
        <taxon>Natrialbaceae</taxon>
        <taxon>Natronorubrum</taxon>
    </lineage>
</organism>
<dbReference type="SMART" id="SM00564">
    <property type="entry name" value="PQQ"/>
    <property type="match status" value="4"/>
</dbReference>
<dbReference type="AlphaFoldDB" id="A0A1N7H7S0"/>
<dbReference type="Pfam" id="PF13360">
    <property type="entry name" value="PQQ_2"/>
    <property type="match status" value="1"/>
</dbReference>
<dbReference type="EMBL" id="FTNR01000029">
    <property type="protein sequence ID" value="SIS20740.1"/>
    <property type="molecule type" value="Genomic_DNA"/>
</dbReference>
<keyword evidence="4" id="KW-1185">Reference proteome</keyword>
<feature type="region of interest" description="Disordered" evidence="1">
    <location>
        <begin position="24"/>
        <end position="60"/>
    </location>
</feature>